<name>A0ABX1PRP9_9RHOO</name>
<organism evidence="3 4">
    <name type="scientific">Aromatoleum toluvorans</name>
    <dbReference type="NCBI Taxonomy" id="92002"/>
    <lineage>
        <taxon>Bacteria</taxon>
        <taxon>Pseudomonadati</taxon>
        <taxon>Pseudomonadota</taxon>
        <taxon>Betaproteobacteria</taxon>
        <taxon>Rhodocyclales</taxon>
        <taxon>Rhodocyclaceae</taxon>
        <taxon>Aromatoleum</taxon>
    </lineage>
</organism>
<reference evidence="3 4" key="1">
    <citation type="submission" date="2019-12" db="EMBL/GenBank/DDBJ databases">
        <title>Comparative genomics gives insights into the taxonomy of the Azoarcus-Aromatoleum group and reveals separate origins of nif in the plant-associated Azoarcus and non-plant-associated Aromatoleum sub-groups.</title>
        <authorList>
            <person name="Lafos M."/>
            <person name="Maluk M."/>
            <person name="Batista M."/>
            <person name="Junghare M."/>
            <person name="Carmona M."/>
            <person name="Faoro H."/>
            <person name="Cruz L.M."/>
            <person name="Battistoni F."/>
            <person name="De Souza E."/>
            <person name="Pedrosa F."/>
            <person name="Chen W.-M."/>
            <person name="Poole P.S."/>
            <person name="Dixon R.A."/>
            <person name="James E.K."/>
        </authorList>
    </citation>
    <scope>NUCLEOTIDE SEQUENCE [LARGE SCALE GENOMIC DNA]</scope>
    <source>
        <strain evidence="3 4">Td21</strain>
    </source>
</reference>
<evidence type="ECO:0000313" key="4">
    <source>
        <dbReference type="Proteomes" id="UP000623795"/>
    </source>
</evidence>
<evidence type="ECO:0000256" key="2">
    <source>
        <dbReference type="SAM" id="MobiDB-lite"/>
    </source>
</evidence>
<protein>
    <submittedName>
        <fullName evidence="3">Indolepyruvate ferredoxin oxidoreductase family protein</fullName>
    </submittedName>
</protein>
<keyword evidence="4" id="KW-1185">Reference proteome</keyword>
<sequence length="474" mass="50665">MRDVKLEDKYTLETGTVMMTGTQALVRVPLIQRALDRQAGLNTAGFISGYRGSPLGGYDQELWRVRELLEQQDILFQPGVNEDLAATAVWGTQMLATTPQANKDGVFAIWYGKGPGVDRSGDALRHGNIAGTHPHGGVLVVAGDDHSGKSSTLAHQSEMALMHAGMPVLAPSNVQDVLDLGLLGFAMSRYTGLYTGFKLCNEVLEQTMTVEARGVATPASVEPDRGELPPGGLHNHPTHLDRQQSEVVAKRYRWPLVAKFVRANGIDQVRIAAPRRVLGIVATGKAVQDVIQALQLLGLDETAAAALGISFYKLGCMYPVEPEGLFEFAAGQRELLFVEEKEGFTEAQAKALLYGRPGAPLVVGKQDEDGAFMIPSDVQLEPIQIAVVIAERLRRLGVESVGVAERARQLADELTWAAALAPAEAARSPYFCSGCPHNSGTRTTEGSIAAGGIGCHAMAMYSGPAMLPNTQMGG</sequence>
<dbReference type="Proteomes" id="UP000623795">
    <property type="component" value="Unassembled WGS sequence"/>
</dbReference>
<gene>
    <name evidence="3" type="ORF">GPA22_00005</name>
</gene>
<comment type="caution">
    <text evidence="3">The sequence shown here is derived from an EMBL/GenBank/DDBJ whole genome shotgun (WGS) entry which is preliminary data.</text>
</comment>
<dbReference type="InterPro" id="IPR002880">
    <property type="entry name" value="Pyrv_Fd/Flavodoxin_OxRdtase_N"/>
</dbReference>
<dbReference type="CDD" id="cd07034">
    <property type="entry name" value="TPP_PYR_PFOR_IOR-alpha_like"/>
    <property type="match status" value="1"/>
</dbReference>
<dbReference type="Gene3D" id="3.40.50.970">
    <property type="match status" value="1"/>
</dbReference>
<dbReference type="InterPro" id="IPR029061">
    <property type="entry name" value="THDP-binding"/>
</dbReference>
<dbReference type="EMBL" id="WTVN01000001">
    <property type="protein sequence ID" value="NMG42121.1"/>
    <property type="molecule type" value="Genomic_DNA"/>
</dbReference>
<proteinExistence type="predicted"/>
<dbReference type="SUPFAM" id="SSF52518">
    <property type="entry name" value="Thiamin diphosphate-binding fold (THDP-binding)"/>
    <property type="match status" value="1"/>
</dbReference>
<feature type="non-terminal residue" evidence="3">
    <location>
        <position position="474"/>
    </location>
</feature>
<accession>A0ABX1PRP9</accession>
<evidence type="ECO:0000313" key="3">
    <source>
        <dbReference type="EMBL" id="NMG42121.1"/>
    </source>
</evidence>
<evidence type="ECO:0000256" key="1">
    <source>
        <dbReference type="ARBA" id="ARBA00023002"/>
    </source>
</evidence>
<feature type="region of interest" description="Disordered" evidence="2">
    <location>
        <begin position="216"/>
        <end position="240"/>
    </location>
</feature>
<keyword evidence="1" id="KW-0560">Oxidoreductase</keyword>